<keyword evidence="8" id="KW-1185">Reference proteome</keyword>
<dbReference type="Gene3D" id="2.60.40.10">
    <property type="entry name" value="Immunoglobulins"/>
    <property type="match status" value="1"/>
</dbReference>
<comment type="caution">
    <text evidence="7">The sequence shown here is derived from an EMBL/GenBank/DDBJ whole genome shotgun (WGS) entry which is preliminary data.</text>
</comment>
<dbReference type="GO" id="GO:0005261">
    <property type="term" value="F:monoatomic cation channel activity"/>
    <property type="evidence" value="ECO:0007669"/>
    <property type="project" value="TreeGrafter"/>
</dbReference>
<evidence type="ECO:0000259" key="6">
    <source>
        <dbReference type="PROSITE" id="PS51212"/>
    </source>
</evidence>
<keyword evidence="2" id="KW-0812">Transmembrane</keyword>
<dbReference type="InterPro" id="IPR013783">
    <property type="entry name" value="Ig-like_fold"/>
</dbReference>
<dbReference type="PANTHER" id="PTHR46730">
    <property type="entry name" value="POLYCYSTIN-1"/>
    <property type="match status" value="1"/>
</dbReference>
<dbReference type="Proteomes" id="UP001054945">
    <property type="component" value="Unassembled WGS sequence"/>
</dbReference>
<dbReference type="Pfam" id="PF02010">
    <property type="entry name" value="REJ"/>
    <property type="match status" value="1"/>
</dbReference>
<name>A0AAV4S9R9_CAEEX</name>
<reference evidence="7 8" key="1">
    <citation type="submission" date="2021-06" db="EMBL/GenBank/DDBJ databases">
        <title>Caerostris extrusa draft genome.</title>
        <authorList>
            <person name="Kono N."/>
            <person name="Arakawa K."/>
        </authorList>
    </citation>
    <scope>NUCLEOTIDE SEQUENCE [LARGE SCALE GENOMIC DNA]</scope>
</reference>
<dbReference type="GO" id="GO:0006816">
    <property type="term" value="P:calcium ion transport"/>
    <property type="evidence" value="ECO:0007669"/>
    <property type="project" value="TreeGrafter"/>
</dbReference>
<dbReference type="SUPFAM" id="SSF49299">
    <property type="entry name" value="PKD domain"/>
    <property type="match status" value="2"/>
</dbReference>
<organism evidence="7 8">
    <name type="scientific">Caerostris extrusa</name>
    <name type="common">Bark spider</name>
    <name type="synonym">Caerostris bankana</name>
    <dbReference type="NCBI Taxonomy" id="172846"/>
    <lineage>
        <taxon>Eukaryota</taxon>
        <taxon>Metazoa</taxon>
        <taxon>Ecdysozoa</taxon>
        <taxon>Arthropoda</taxon>
        <taxon>Chelicerata</taxon>
        <taxon>Arachnida</taxon>
        <taxon>Araneae</taxon>
        <taxon>Araneomorphae</taxon>
        <taxon>Entelegynae</taxon>
        <taxon>Araneoidea</taxon>
        <taxon>Araneidae</taxon>
        <taxon>Caerostris</taxon>
    </lineage>
</organism>
<gene>
    <name evidence="7" type="ORF">CEXT_70301</name>
</gene>
<dbReference type="EMBL" id="BPLR01009346">
    <property type="protein sequence ID" value="GIY31253.1"/>
    <property type="molecule type" value="Genomic_DNA"/>
</dbReference>
<dbReference type="PANTHER" id="PTHR46730:SF1">
    <property type="entry name" value="PLAT DOMAIN-CONTAINING PROTEIN"/>
    <property type="match status" value="1"/>
</dbReference>
<dbReference type="CDD" id="cd00146">
    <property type="entry name" value="PKD"/>
    <property type="match status" value="1"/>
</dbReference>
<comment type="subcellular location">
    <subcellularLocation>
        <location evidence="1">Membrane</location>
    </subcellularLocation>
</comment>
<evidence type="ECO:0000256" key="1">
    <source>
        <dbReference type="ARBA" id="ARBA00004370"/>
    </source>
</evidence>
<dbReference type="SMART" id="SM00321">
    <property type="entry name" value="WSC"/>
    <property type="match status" value="1"/>
</dbReference>
<evidence type="ECO:0000256" key="5">
    <source>
        <dbReference type="ARBA" id="ARBA00023136"/>
    </source>
</evidence>
<dbReference type="InterPro" id="IPR002859">
    <property type="entry name" value="PKD/REJ-like"/>
</dbReference>
<evidence type="ECO:0000256" key="3">
    <source>
        <dbReference type="ARBA" id="ARBA00022737"/>
    </source>
</evidence>
<protein>
    <recommendedName>
        <fullName evidence="6">WSC domain-containing protein</fullName>
    </recommendedName>
</protein>
<evidence type="ECO:0000256" key="4">
    <source>
        <dbReference type="ARBA" id="ARBA00022989"/>
    </source>
</evidence>
<keyword evidence="3" id="KW-0677">Repeat</keyword>
<accession>A0AAV4S9R9</accession>
<keyword evidence="4" id="KW-1133">Transmembrane helix</keyword>
<evidence type="ECO:0000313" key="7">
    <source>
        <dbReference type="EMBL" id="GIY31253.1"/>
    </source>
</evidence>
<feature type="domain" description="WSC" evidence="6">
    <location>
        <begin position="3"/>
        <end position="97"/>
    </location>
</feature>
<dbReference type="GO" id="GO:0005886">
    <property type="term" value="C:plasma membrane"/>
    <property type="evidence" value="ECO:0007669"/>
    <property type="project" value="TreeGrafter"/>
</dbReference>
<dbReference type="InterPro" id="IPR002889">
    <property type="entry name" value="WSC_carb-bd"/>
</dbReference>
<evidence type="ECO:0000313" key="8">
    <source>
        <dbReference type="Proteomes" id="UP001054945"/>
    </source>
</evidence>
<evidence type="ECO:0000256" key="2">
    <source>
        <dbReference type="ARBA" id="ARBA00022692"/>
    </source>
</evidence>
<dbReference type="Pfam" id="PF01822">
    <property type="entry name" value="WSC"/>
    <property type="match status" value="1"/>
</dbReference>
<sequence length="1390" mass="157347">MMLKGDSLCQEFNYDSPEFHVSPGGYLIDSLTQDLCKQQCAEQKFSYIGLMVGTYCLCGNDLSDFSEVDSSLCNMYCSGNSEEICGSNDTNLIYTMEAAYIGTVDNISLIIDDELFLQEIFAESTITVEHQKARFQVKCPKVVTAEVQSNCILLVFTGTSLSMDFSMNEDEEMSSDVEIPDPFFIGIGQPIPPHINETQATRISDKAIHLTYAKVQFKGQLLGFEYYVMEKGNFEFLVLSPTCDSASYCQDSLECDSSCNLWNVRKCGDDRSLCSYISQCIDMENLPTCYKNSTQSLNYETKYSFKVEAADIGYNYFSIPDEDNYDIVPGDIFGFQVEGSSSLCYRNSTIYEIENGIEDVSDGQGLGVLHYLQAIVVEPVNITLAYSYNNTGNYSISVTLKDLSSEYPDVLYLPVQIPLSNVTLEIHQVNIVVGMKVSANIRAKGSSLKFYWDYFDTEEQETFDGQISFDLNFLGSKLPTSVNYIVDFGDGFVNEATEITSENDEWKTTFSHNYENNGNFSVIMNISNPADYEIFELMLQSDHETQLEQTIVKFYPLSIEDRLELKGKNKTDAPKDALLYFENNITGHVTLYKMEFDDGSFSTNFTENIIDHSFPEIGEWSITFTAWNSEVDEYSNEVKLLVRILNSVSDVAFNASTTDTEIDEIVEFEIITSELDSYTCLMFDGGDDGRFIGFGNKDVCTLYYDEGQFKFVTKSSTSRILYSYGYGGVFPAAVDVFNSVSRLRKNITISVSDGDYKAPLVWIDKNSTDIERPIECQRGYDCRYETTAIFRNNESYLASHRWTAYSIDSSGKEEEIDITDLKTHNCSAIRIIKRSLAIGLYKLRYTLTVYAEDEKTKKEEANDDKEKFNDYYYRANQNSDDDEENLSILLENRTILGRRSVFSYLKIIPTPLIPMLINGGASYITRGFGQKVSLEPTIYTEDPDFPDEQNYEVTWFCVRSDKKRDFKKLKKYDYDHGNISGPITDRSSINEDDDDGGCFGKGPGLIEIGTSDYELNSNTFSTWSAVYRIFAVIKKEEKITEGQLYIKVLEDRPPSLRVREKNCLLSRSARSVHQSKCLIPLKVECIEDCGDGTCMDYDRMGLNQSLYALNPDVHVYLVEVTGIIPASDVPNGISSLFLIINHPPANGKCNINASSGMALLDQFSIEFSGWEDEEGHEIYDYSIYVKYGEETLRLSYGMKTNVLVVLPFGDLQIWCSIQDHLGAITMYSAANFTTDLPTEDELGEYDKLRLFDKALAEGKMALASQIVIAKNSILMEYRRLRNRRGDFVEGNRSEVQMHLRDRAVEAAKDDQSTEAVRWTQPLESYGADSNKLSEHSNVIQVEITPRKEILLFLLLTLLNLSKSAFLFPMLIMGEKMEYIVPSCLNAVMIS</sequence>
<dbReference type="InterPro" id="IPR035986">
    <property type="entry name" value="PKD_dom_sf"/>
</dbReference>
<dbReference type="PROSITE" id="PS51212">
    <property type="entry name" value="WSC"/>
    <property type="match status" value="1"/>
</dbReference>
<keyword evidence="5" id="KW-0472">Membrane</keyword>
<proteinExistence type="predicted"/>